<evidence type="ECO:0000259" key="4">
    <source>
        <dbReference type="Pfam" id="PF25917"/>
    </source>
</evidence>
<evidence type="ECO:0000256" key="2">
    <source>
        <dbReference type="ARBA" id="ARBA00023054"/>
    </source>
</evidence>
<protein>
    <recommendedName>
        <fullName evidence="4">Multidrug resistance protein MdtA-like barrel-sandwich hybrid domain-containing protein</fullName>
    </recommendedName>
</protein>
<comment type="caution">
    <text evidence="5">The sequence shown here is derived from an EMBL/GenBank/DDBJ whole genome shotgun (WGS) entry which is preliminary data.</text>
</comment>
<keyword evidence="2 3" id="KW-0175">Coiled coil</keyword>
<feature type="coiled-coil region" evidence="3">
    <location>
        <begin position="46"/>
        <end position="80"/>
    </location>
</feature>
<feature type="domain" description="Multidrug resistance protein MdtA-like barrel-sandwich hybrid" evidence="4">
    <location>
        <begin position="2"/>
        <end position="170"/>
    </location>
</feature>
<dbReference type="Gene3D" id="2.40.30.170">
    <property type="match status" value="1"/>
</dbReference>
<name>A0A644W635_9ZZZZ</name>
<evidence type="ECO:0000256" key="3">
    <source>
        <dbReference type="SAM" id="Coils"/>
    </source>
</evidence>
<dbReference type="InterPro" id="IPR058625">
    <property type="entry name" value="MdtA-like_BSH"/>
</dbReference>
<dbReference type="EMBL" id="VSSQ01000642">
    <property type="protein sequence ID" value="MPL99037.1"/>
    <property type="molecule type" value="Genomic_DNA"/>
</dbReference>
<evidence type="ECO:0000256" key="1">
    <source>
        <dbReference type="ARBA" id="ARBA00004196"/>
    </source>
</evidence>
<reference evidence="5" key="1">
    <citation type="submission" date="2019-08" db="EMBL/GenBank/DDBJ databases">
        <authorList>
            <person name="Kucharzyk K."/>
            <person name="Murdoch R.W."/>
            <person name="Higgins S."/>
            <person name="Loffler F."/>
        </authorList>
    </citation>
    <scope>NUCLEOTIDE SEQUENCE</scope>
</reference>
<comment type="subcellular location">
    <subcellularLocation>
        <location evidence="1">Cell envelope</location>
    </subcellularLocation>
</comment>
<dbReference type="AlphaFoldDB" id="A0A644W635"/>
<dbReference type="InterPro" id="IPR050465">
    <property type="entry name" value="UPF0194_transport"/>
</dbReference>
<dbReference type="GO" id="GO:0030313">
    <property type="term" value="C:cell envelope"/>
    <property type="evidence" value="ECO:0007669"/>
    <property type="project" value="UniProtKB-SubCell"/>
</dbReference>
<dbReference type="PANTHER" id="PTHR32347">
    <property type="entry name" value="EFFLUX SYSTEM COMPONENT YKNX-RELATED"/>
    <property type="match status" value="1"/>
</dbReference>
<gene>
    <name evidence="5" type="ORF">SDC9_45251</name>
</gene>
<dbReference type="PANTHER" id="PTHR32347:SF23">
    <property type="entry name" value="BLL5650 PROTEIN"/>
    <property type="match status" value="1"/>
</dbReference>
<evidence type="ECO:0000313" key="5">
    <source>
        <dbReference type="EMBL" id="MPL99037.1"/>
    </source>
</evidence>
<accession>A0A644W635</accession>
<sequence>MVSSELSGKILELDIEEGDSVEAGAVLGQIDTIQLFLKKRQLLATVRALEARRPQVRKQIAALEEQISVQKRERERFERLLKADAATQKQLDDITSSISVLEKQLEAQRSTLSNTSGGITEDAAALMVQVDQINDQLERSKIASPISGTILAKYAEAGEITMAGRALFKVAETKNMHLKAYITSDLLTRLKLNQTVKVFADFGEEGSREYSGEVIWISDKAEFTPKTIQTRSERDNLVYAIKIAIINDGFLKIGMYGGIDLGL</sequence>
<dbReference type="Gene3D" id="2.40.50.100">
    <property type="match status" value="1"/>
</dbReference>
<proteinExistence type="predicted"/>
<dbReference type="Gene3D" id="1.10.287.470">
    <property type="entry name" value="Helix hairpin bin"/>
    <property type="match status" value="1"/>
</dbReference>
<dbReference type="Pfam" id="PF25917">
    <property type="entry name" value="BSH_RND"/>
    <property type="match status" value="1"/>
</dbReference>
<dbReference type="SUPFAM" id="SSF111369">
    <property type="entry name" value="HlyD-like secretion proteins"/>
    <property type="match status" value="1"/>
</dbReference>
<organism evidence="5">
    <name type="scientific">bioreactor metagenome</name>
    <dbReference type="NCBI Taxonomy" id="1076179"/>
    <lineage>
        <taxon>unclassified sequences</taxon>
        <taxon>metagenomes</taxon>
        <taxon>ecological metagenomes</taxon>
    </lineage>
</organism>